<keyword evidence="1" id="KW-0614">Plasmid</keyword>
<dbReference type="AlphaFoldDB" id="A0A375IN15"/>
<accession>A0A375IN15</accession>
<sequence length="161" mass="17145">MRGTMCHSGTATGCGRCTSPSPGGWRSGAAVSEWGRGGGLLRWSAMVLFSGKQSQKSIPAGIRRMDAGRAYPSGKRAASRKGCRALPGLQVPNSACCLQHARCGWAVSAYFAIGPTYRMQRRAARGVPGFIQAELNNGQSMAKTWRPAEAKIHALRPPRVS</sequence>
<geneLocation type="plasmid" evidence="1">
    <name>II</name>
</geneLocation>
<evidence type="ECO:0000313" key="2">
    <source>
        <dbReference type="Proteomes" id="UP000255505"/>
    </source>
</evidence>
<evidence type="ECO:0000313" key="1">
    <source>
        <dbReference type="EMBL" id="SPK75501.1"/>
    </source>
</evidence>
<reference evidence="1 2" key="1">
    <citation type="submission" date="2018-01" db="EMBL/GenBank/DDBJ databases">
        <authorList>
            <person name="Gaut B.S."/>
            <person name="Morton B.R."/>
            <person name="Clegg M.T."/>
            <person name="Duvall M.R."/>
        </authorList>
    </citation>
    <scope>NUCLEOTIDE SEQUENCE [LARGE SCALE GENOMIC DNA]</scope>
    <source>
        <strain evidence="1">Cupriavidus taiwanensis LMG 19425</strain>
        <plasmid evidence="2">Plasmid ii</plasmid>
    </source>
</reference>
<name>A0A375IN15_9BURK</name>
<organism evidence="1 2">
    <name type="scientific">Cupriavidus taiwanensis</name>
    <dbReference type="NCBI Taxonomy" id="164546"/>
    <lineage>
        <taxon>Bacteria</taxon>
        <taxon>Pseudomonadati</taxon>
        <taxon>Pseudomonadota</taxon>
        <taxon>Betaproteobacteria</taxon>
        <taxon>Burkholderiales</taxon>
        <taxon>Burkholderiaceae</taxon>
        <taxon>Cupriavidus</taxon>
    </lineage>
</organism>
<dbReference type="EMBL" id="LT991977">
    <property type="protein sequence ID" value="SPK75501.1"/>
    <property type="molecule type" value="Genomic_DNA"/>
</dbReference>
<gene>
    <name evidence="1" type="ORF">CT19425_MP50537</name>
</gene>
<protein>
    <submittedName>
        <fullName evidence="1">Uncharacterized protein</fullName>
    </submittedName>
</protein>
<dbReference type="Proteomes" id="UP000255505">
    <property type="component" value="Plasmid II"/>
</dbReference>
<proteinExistence type="predicted"/>